<dbReference type="AlphaFoldDB" id="A0A0C9XPX5"/>
<reference evidence="2" key="2">
    <citation type="submission" date="2015-01" db="EMBL/GenBank/DDBJ databases">
        <title>Evolutionary Origins and Diversification of the Mycorrhizal Mutualists.</title>
        <authorList>
            <consortium name="DOE Joint Genome Institute"/>
            <consortium name="Mycorrhizal Genomics Consortium"/>
            <person name="Kohler A."/>
            <person name="Kuo A."/>
            <person name="Nagy L.G."/>
            <person name="Floudas D."/>
            <person name="Copeland A."/>
            <person name="Barry K.W."/>
            <person name="Cichocki N."/>
            <person name="Veneault-Fourrey C."/>
            <person name="LaButti K."/>
            <person name="Lindquist E.A."/>
            <person name="Lipzen A."/>
            <person name="Lundell T."/>
            <person name="Morin E."/>
            <person name="Murat C."/>
            <person name="Riley R."/>
            <person name="Ohm R."/>
            <person name="Sun H."/>
            <person name="Tunlid A."/>
            <person name="Henrissat B."/>
            <person name="Grigoriev I.V."/>
            <person name="Hibbett D.S."/>
            <person name="Martin F."/>
        </authorList>
    </citation>
    <scope>NUCLEOTIDE SEQUENCE [LARGE SCALE GENOMIC DNA]</scope>
    <source>
        <strain evidence="2">LaAM-08-1</strain>
    </source>
</reference>
<gene>
    <name evidence="1" type="ORF">K443DRAFT_217847</name>
</gene>
<reference evidence="1 2" key="1">
    <citation type="submission" date="2014-04" db="EMBL/GenBank/DDBJ databases">
        <authorList>
            <consortium name="DOE Joint Genome Institute"/>
            <person name="Kuo A."/>
            <person name="Kohler A."/>
            <person name="Nagy L.G."/>
            <person name="Floudas D."/>
            <person name="Copeland A."/>
            <person name="Barry K.W."/>
            <person name="Cichocki N."/>
            <person name="Veneault-Fourrey C."/>
            <person name="LaButti K."/>
            <person name="Lindquist E.A."/>
            <person name="Lipzen A."/>
            <person name="Lundell T."/>
            <person name="Morin E."/>
            <person name="Murat C."/>
            <person name="Sun H."/>
            <person name="Tunlid A."/>
            <person name="Henrissat B."/>
            <person name="Grigoriev I.V."/>
            <person name="Hibbett D.S."/>
            <person name="Martin F."/>
            <person name="Nordberg H.P."/>
            <person name="Cantor M.N."/>
            <person name="Hua S.X."/>
        </authorList>
    </citation>
    <scope>NUCLEOTIDE SEQUENCE [LARGE SCALE GENOMIC DNA]</scope>
    <source>
        <strain evidence="1 2">LaAM-08-1</strain>
    </source>
</reference>
<proteinExistence type="predicted"/>
<dbReference type="HOGENOM" id="CLU_2867985_0_0_1"/>
<name>A0A0C9XPX5_9AGAR</name>
<evidence type="ECO:0000313" key="1">
    <source>
        <dbReference type="EMBL" id="KIK07156.1"/>
    </source>
</evidence>
<keyword evidence="2" id="KW-1185">Reference proteome</keyword>
<organism evidence="1 2">
    <name type="scientific">Laccaria amethystina LaAM-08-1</name>
    <dbReference type="NCBI Taxonomy" id="1095629"/>
    <lineage>
        <taxon>Eukaryota</taxon>
        <taxon>Fungi</taxon>
        <taxon>Dikarya</taxon>
        <taxon>Basidiomycota</taxon>
        <taxon>Agaricomycotina</taxon>
        <taxon>Agaricomycetes</taxon>
        <taxon>Agaricomycetidae</taxon>
        <taxon>Agaricales</taxon>
        <taxon>Agaricineae</taxon>
        <taxon>Hydnangiaceae</taxon>
        <taxon>Laccaria</taxon>
    </lineage>
</organism>
<dbReference type="Proteomes" id="UP000054477">
    <property type="component" value="Unassembled WGS sequence"/>
</dbReference>
<evidence type="ECO:0000313" key="2">
    <source>
        <dbReference type="Proteomes" id="UP000054477"/>
    </source>
</evidence>
<protein>
    <submittedName>
        <fullName evidence="1">Uncharacterized protein</fullName>
    </submittedName>
</protein>
<sequence>MVTSETRTRREGEEVIVTIYPGTDDDWTRGVQVAPADHILDPTLVEMKIASSIMRSADIPSSIM</sequence>
<accession>A0A0C9XPX5</accession>
<dbReference type="EMBL" id="KN838549">
    <property type="protein sequence ID" value="KIK07156.1"/>
    <property type="molecule type" value="Genomic_DNA"/>
</dbReference>